<proteinExistence type="predicted"/>
<dbReference type="KEGG" id="dku:Desku_1106"/>
<sequence>MPEYDSGARPYGLADALAELLQGEKKAQPKGKPVLHSITDLYEKVLVEDFIEAIERPAMYHVEQAIGGRLHLSVPPPTLDGTTLTIPMLLPL</sequence>
<organism evidence="1 2">
    <name type="scientific">Desulfofundulus kuznetsovii (strain DSM 6115 / VKM B-1805 / 17)</name>
    <name type="common">Desulfotomaculum kuznetsovii</name>
    <dbReference type="NCBI Taxonomy" id="760568"/>
    <lineage>
        <taxon>Bacteria</taxon>
        <taxon>Bacillati</taxon>
        <taxon>Bacillota</taxon>
        <taxon>Clostridia</taxon>
        <taxon>Eubacteriales</taxon>
        <taxon>Peptococcaceae</taxon>
        <taxon>Desulfofundulus</taxon>
    </lineage>
</organism>
<accession>A0AAU8PXP0</accession>
<evidence type="ECO:0000313" key="2">
    <source>
        <dbReference type="Proteomes" id="UP000009229"/>
    </source>
</evidence>
<evidence type="ECO:0000313" key="1">
    <source>
        <dbReference type="EMBL" id="AEG14693.1"/>
    </source>
</evidence>
<protein>
    <submittedName>
        <fullName evidence="1">Uncharacterized protein</fullName>
    </submittedName>
</protein>
<gene>
    <name evidence="1" type="ordered locus">Desku_1106</name>
</gene>
<keyword evidence="2" id="KW-1185">Reference proteome</keyword>
<reference evidence="2" key="1">
    <citation type="submission" date="2011-05" db="EMBL/GenBank/DDBJ databases">
        <title>Complete sequence of Desulfotomaculum kuznetsovii DSM 6115.</title>
        <authorList>
            <person name="Lucas S."/>
            <person name="Han J."/>
            <person name="Lapidus A."/>
            <person name="Cheng J.-F."/>
            <person name="Goodwin L."/>
            <person name="Pitluck S."/>
            <person name="Peters L."/>
            <person name="Mikhailova N."/>
            <person name="Lu M."/>
            <person name="Saunders E."/>
            <person name="Han C."/>
            <person name="Tapia R."/>
            <person name="Land M."/>
            <person name="Hauser L."/>
            <person name="Kyrpides N."/>
            <person name="Ivanova N."/>
            <person name="Pagani I."/>
            <person name="Nazina T."/>
            <person name="Ivanova A."/>
            <person name="Parshina S."/>
            <person name="Kuever J."/>
            <person name="Muyzer G."/>
            <person name="Plugge C."/>
            <person name="Stams A."/>
            <person name="Woyke T."/>
        </authorList>
    </citation>
    <scope>NUCLEOTIDE SEQUENCE [LARGE SCALE GENOMIC DNA]</scope>
    <source>
        <strain evidence="2">DSM 6115 / VKM B-1805 / 17</strain>
    </source>
</reference>
<name>A0AAU8PXP0_DESK7</name>
<dbReference type="AlphaFoldDB" id="A0AAU8PXP0"/>
<dbReference type="EMBL" id="CP002770">
    <property type="protein sequence ID" value="AEG14693.1"/>
    <property type="molecule type" value="Genomic_DNA"/>
</dbReference>
<dbReference type="RefSeq" id="WP_013822208.1">
    <property type="nucleotide sequence ID" value="NC_015573.1"/>
</dbReference>
<dbReference type="Proteomes" id="UP000009229">
    <property type="component" value="Chromosome"/>
</dbReference>